<dbReference type="OMA" id="WVATTIK"/>
<reference evidence="4 5" key="1">
    <citation type="journal article" date="2016" name="Genome Announc.">
        <title>Draft Genome Sequences of Five Rapidly Growing Mycobacterium Species, M. thermoresistibile, M. fortuitum subsp. acetamidolyticum, M. canariasense, M. brisbanense, and M. novocastrense.</title>
        <authorList>
            <person name="Katahira K."/>
            <person name="Ogura Y."/>
            <person name="Gotoh Y."/>
            <person name="Hayashi T."/>
        </authorList>
    </citation>
    <scope>NUCLEOTIDE SEQUENCE [LARGE SCALE GENOMIC DNA]</scope>
    <source>
        <strain evidence="4 5">JCM6362</strain>
    </source>
</reference>
<organism evidence="4 5">
    <name type="scientific">Mycolicibacterium thermoresistibile</name>
    <name type="common">Mycobacterium thermoresistibile</name>
    <dbReference type="NCBI Taxonomy" id="1797"/>
    <lineage>
        <taxon>Bacteria</taxon>
        <taxon>Bacillati</taxon>
        <taxon>Actinomycetota</taxon>
        <taxon>Actinomycetes</taxon>
        <taxon>Mycobacteriales</taxon>
        <taxon>Mycobacteriaceae</taxon>
        <taxon>Mycolicibacterium</taxon>
    </lineage>
</organism>
<keyword evidence="2 3" id="KW-0472">Membrane</keyword>
<dbReference type="Proteomes" id="UP000069654">
    <property type="component" value="Unassembled WGS sequence"/>
</dbReference>
<feature type="transmembrane region" description="Helical" evidence="3">
    <location>
        <begin position="32"/>
        <end position="54"/>
    </location>
</feature>
<comment type="subcellular location">
    <subcellularLocation>
        <location evidence="1">Membrane</location>
    </subcellularLocation>
</comment>
<dbReference type="STRING" id="1797.RMCT_2052"/>
<sequence length="187" mass="20881">MSPRRRITADEHRDVLDLSHARPRPRWRWGPAVLSALAGLLVVAAIAASTYMVVQYESDRRAALRDASALGYVRGFMTAYTSLDPFNANDYADRILEHGTGEFAAMYREKMNQIVIRVAQSEPTTGEVLEAGVQRWYEDGSADVLVATKISSTMPDGETTVESGSRWVVTVIEEGQQWKISKLIQVY</sequence>
<evidence type="ECO:0000313" key="5">
    <source>
        <dbReference type="Proteomes" id="UP000069654"/>
    </source>
</evidence>
<keyword evidence="3" id="KW-0812">Transmembrane</keyword>
<comment type="caution">
    <text evidence="4">The sequence shown here is derived from an EMBL/GenBank/DDBJ whole genome shotgun (WGS) entry which is preliminary data.</text>
</comment>
<dbReference type="EMBL" id="BCTB01000012">
    <property type="protein sequence ID" value="GAT15082.1"/>
    <property type="molecule type" value="Genomic_DNA"/>
</dbReference>
<dbReference type="PANTHER" id="PTHR37042:SF4">
    <property type="entry name" value="OUTER MEMBRANE PROTEIN RV1973"/>
    <property type="match status" value="1"/>
</dbReference>
<evidence type="ECO:0000256" key="3">
    <source>
        <dbReference type="SAM" id="Phobius"/>
    </source>
</evidence>
<name>A0A100XED7_MYCTH</name>
<proteinExistence type="predicted"/>
<protein>
    <recommendedName>
        <fullName evidence="6">Mammalian cell entry protein</fullName>
    </recommendedName>
</protein>
<evidence type="ECO:0000256" key="1">
    <source>
        <dbReference type="ARBA" id="ARBA00004370"/>
    </source>
</evidence>
<dbReference type="GO" id="GO:0016020">
    <property type="term" value="C:membrane"/>
    <property type="evidence" value="ECO:0007669"/>
    <property type="project" value="UniProtKB-SubCell"/>
</dbReference>
<dbReference type="OrthoDB" id="4620550at2"/>
<dbReference type="RefSeq" id="WP_003924541.1">
    <property type="nucleotide sequence ID" value="NZ_BCTB01000012.1"/>
</dbReference>
<gene>
    <name evidence="4" type="ORF">RMCT_2052</name>
</gene>
<accession>A0A100XED7</accession>
<evidence type="ECO:0000256" key="2">
    <source>
        <dbReference type="ARBA" id="ARBA00023136"/>
    </source>
</evidence>
<reference evidence="5" key="2">
    <citation type="submission" date="2016-02" db="EMBL/GenBank/DDBJ databases">
        <title>Draft genome sequence of five rapidly growing Mycobacterium species.</title>
        <authorList>
            <person name="Katahira K."/>
            <person name="Gotou Y."/>
            <person name="Iida K."/>
            <person name="Ogura Y."/>
            <person name="Hayashi T."/>
        </authorList>
    </citation>
    <scope>NUCLEOTIDE SEQUENCE [LARGE SCALE GENOMIC DNA]</scope>
    <source>
        <strain evidence="5">JCM6362</strain>
    </source>
</reference>
<evidence type="ECO:0000313" key="4">
    <source>
        <dbReference type="EMBL" id="GAT15082.1"/>
    </source>
</evidence>
<dbReference type="AlphaFoldDB" id="A0A100XED7"/>
<keyword evidence="3" id="KW-1133">Transmembrane helix</keyword>
<evidence type="ECO:0008006" key="6">
    <source>
        <dbReference type="Google" id="ProtNLM"/>
    </source>
</evidence>
<dbReference type="PANTHER" id="PTHR37042">
    <property type="entry name" value="OUTER MEMBRANE PROTEIN RV1973"/>
    <property type="match status" value="1"/>
</dbReference>